<dbReference type="AlphaFoldDB" id="A0A931H636"/>
<accession>A0A931H636</accession>
<gene>
    <name evidence="1" type="ORF">I5803_13890</name>
</gene>
<dbReference type="EMBL" id="JADWYS010000001">
    <property type="protein sequence ID" value="MBG9389123.1"/>
    <property type="molecule type" value="Genomic_DNA"/>
</dbReference>
<evidence type="ECO:0000313" key="2">
    <source>
        <dbReference type="Proteomes" id="UP000651050"/>
    </source>
</evidence>
<organism evidence="1 2">
    <name type="scientific">Caenimonas aquaedulcis</name>
    <dbReference type="NCBI Taxonomy" id="2793270"/>
    <lineage>
        <taxon>Bacteria</taxon>
        <taxon>Pseudomonadati</taxon>
        <taxon>Pseudomonadota</taxon>
        <taxon>Betaproteobacteria</taxon>
        <taxon>Burkholderiales</taxon>
        <taxon>Comamonadaceae</taxon>
        <taxon>Caenimonas</taxon>
    </lineage>
</organism>
<keyword evidence="2" id="KW-1185">Reference proteome</keyword>
<name>A0A931H636_9BURK</name>
<dbReference type="Proteomes" id="UP000651050">
    <property type="component" value="Unassembled WGS sequence"/>
</dbReference>
<sequence>MAAFVHTSRLQMALRHLPAPLLAALDAWSVRRARERLEKRREALRKPEVEAPVPYRPKPWRD</sequence>
<protein>
    <submittedName>
        <fullName evidence="1">Uncharacterized protein</fullName>
    </submittedName>
</protein>
<reference evidence="1" key="1">
    <citation type="submission" date="2020-11" db="EMBL/GenBank/DDBJ databases">
        <title>Bacterial whole genome sequence for Caenimonas sp. DR4.4.</title>
        <authorList>
            <person name="Le V."/>
            <person name="Ko S.-R."/>
            <person name="Ahn C.-Y."/>
            <person name="Oh H.-M."/>
        </authorList>
    </citation>
    <scope>NUCLEOTIDE SEQUENCE</scope>
    <source>
        <strain evidence="1">DR4.4</strain>
    </source>
</reference>
<proteinExistence type="predicted"/>
<dbReference type="RefSeq" id="WP_196986937.1">
    <property type="nucleotide sequence ID" value="NZ_JADWYS010000001.1"/>
</dbReference>
<comment type="caution">
    <text evidence="1">The sequence shown here is derived from an EMBL/GenBank/DDBJ whole genome shotgun (WGS) entry which is preliminary data.</text>
</comment>
<evidence type="ECO:0000313" key="1">
    <source>
        <dbReference type="EMBL" id="MBG9389123.1"/>
    </source>
</evidence>